<reference evidence="4 5" key="1">
    <citation type="submission" date="2024-11" db="EMBL/GenBank/DDBJ databases">
        <title>Chromosome-level genome assembly of the freshwater bivalve Anodonta woodiana.</title>
        <authorList>
            <person name="Chen X."/>
        </authorList>
    </citation>
    <scope>NUCLEOTIDE SEQUENCE [LARGE SCALE GENOMIC DNA]</scope>
    <source>
        <strain evidence="4">MN2024</strain>
        <tissue evidence="4">Gills</tissue>
    </source>
</reference>
<sequence length="213" mass="23598">MVNESLIRGSTQLGRRFLGLSIVRFSQGSVIVNFTALFSDEPNYPINSSILITVLKDGLTNRSISGNYSVNPDSIKVDVLTTTTTLPSSSTRSPQNDELPNWGIAVIVCGGVVLIFLIALICALCQRRHARHKYALTEDPDDIGYRRSWSSSEINDYTYDNKMIHEGSHAETREVKQPVAFYNLTNRDLNGDQDAADDVLPNQSTDNNKTTSL</sequence>
<organism evidence="4 5">
    <name type="scientific">Sinanodonta woodiana</name>
    <name type="common">Chinese pond mussel</name>
    <name type="synonym">Anodonta woodiana</name>
    <dbReference type="NCBI Taxonomy" id="1069815"/>
    <lineage>
        <taxon>Eukaryota</taxon>
        <taxon>Metazoa</taxon>
        <taxon>Spiralia</taxon>
        <taxon>Lophotrochozoa</taxon>
        <taxon>Mollusca</taxon>
        <taxon>Bivalvia</taxon>
        <taxon>Autobranchia</taxon>
        <taxon>Heteroconchia</taxon>
        <taxon>Palaeoheterodonta</taxon>
        <taxon>Unionida</taxon>
        <taxon>Unionoidea</taxon>
        <taxon>Unionidae</taxon>
        <taxon>Unioninae</taxon>
        <taxon>Sinanodonta</taxon>
    </lineage>
</organism>
<dbReference type="PROSITE" id="PS50024">
    <property type="entry name" value="SEA"/>
    <property type="match status" value="1"/>
</dbReference>
<evidence type="ECO:0000313" key="4">
    <source>
        <dbReference type="EMBL" id="KAL3884413.1"/>
    </source>
</evidence>
<accession>A0ABD3XHM4</accession>
<comment type="caution">
    <text evidence="4">The sequence shown here is derived from an EMBL/GenBank/DDBJ whole genome shotgun (WGS) entry which is preliminary data.</text>
</comment>
<feature type="compositionally biased region" description="Polar residues" evidence="1">
    <location>
        <begin position="201"/>
        <end position="213"/>
    </location>
</feature>
<dbReference type="CDD" id="cd12087">
    <property type="entry name" value="TM_EGFR-like"/>
    <property type="match status" value="1"/>
</dbReference>
<feature type="transmembrane region" description="Helical" evidence="2">
    <location>
        <begin position="102"/>
        <end position="125"/>
    </location>
</feature>
<keyword evidence="2" id="KW-0812">Transmembrane</keyword>
<feature type="region of interest" description="Disordered" evidence="1">
    <location>
        <begin position="192"/>
        <end position="213"/>
    </location>
</feature>
<proteinExistence type="predicted"/>
<keyword evidence="5" id="KW-1185">Reference proteome</keyword>
<dbReference type="EMBL" id="JBJQND010000002">
    <property type="protein sequence ID" value="KAL3884413.1"/>
    <property type="molecule type" value="Genomic_DNA"/>
</dbReference>
<dbReference type="SUPFAM" id="SSF82671">
    <property type="entry name" value="SEA domain"/>
    <property type="match status" value="1"/>
</dbReference>
<evidence type="ECO:0000256" key="1">
    <source>
        <dbReference type="SAM" id="MobiDB-lite"/>
    </source>
</evidence>
<protein>
    <recommendedName>
        <fullName evidence="3">SEA domain-containing protein</fullName>
    </recommendedName>
</protein>
<feature type="domain" description="SEA" evidence="3">
    <location>
        <begin position="1"/>
        <end position="82"/>
    </location>
</feature>
<dbReference type="InterPro" id="IPR036364">
    <property type="entry name" value="SEA_dom_sf"/>
</dbReference>
<evidence type="ECO:0000313" key="5">
    <source>
        <dbReference type="Proteomes" id="UP001634394"/>
    </source>
</evidence>
<keyword evidence="2" id="KW-0472">Membrane</keyword>
<dbReference type="Proteomes" id="UP001634394">
    <property type="component" value="Unassembled WGS sequence"/>
</dbReference>
<dbReference type="AlphaFoldDB" id="A0ABD3XHM4"/>
<dbReference type="InterPro" id="IPR000082">
    <property type="entry name" value="SEA_dom"/>
</dbReference>
<feature type="transmembrane region" description="Helical" evidence="2">
    <location>
        <begin position="17"/>
        <end position="38"/>
    </location>
</feature>
<evidence type="ECO:0000256" key="2">
    <source>
        <dbReference type="SAM" id="Phobius"/>
    </source>
</evidence>
<evidence type="ECO:0000259" key="3">
    <source>
        <dbReference type="PROSITE" id="PS50024"/>
    </source>
</evidence>
<gene>
    <name evidence="4" type="ORF">ACJMK2_024552</name>
</gene>
<name>A0ABD3XHM4_SINWO</name>
<keyword evidence="2" id="KW-1133">Transmembrane helix</keyword>